<dbReference type="InterPro" id="IPR053952">
    <property type="entry name" value="K_trans_C"/>
</dbReference>
<keyword evidence="1" id="KW-0769">Symport</keyword>
<sequence length="104" mass="11928">MTDQRAEVAEVAPNIYRVTLRYGFMEMPNLPPALAQLQFESTGFDVSQASYFVSRELLVRSRPSHISRWRMALFLLMTKNATPITDFLRIPLDRVVELGVRIGI</sequence>
<keyword evidence="3" id="KW-0614">Plasmid</keyword>
<dbReference type="Proteomes" id="UP000000948">
    <property type="component" value="Plasmid pAPA01-020"/>
</dbReference>
<name>C7JIX3_ACEP3</name>
<dbReference type="KEGG" id="apt:APA01_42630"/>
<keyword evidence="1" id="KW-0813">Transport</keyword>
<protein>
    <submittedName>
        <fullName evidence="3">Potassium transporter Kup system</fullName>
    </submittedName>
</protein>
<evidence type="ECO:0000313" key="4">
    <source>
        <dbReference type="Proteomes" id="UP000000948"/>
    </source>
</evidence>
<dbReference type="AlphaFoldDB" id="C7JIX3"/>
<dbReference type="Pfam" id="PF22776">
    <property type="entry name" value="K_trans_C"/>
    <property type="match status" value="1"/>
</dbReference>
<dbReference type="EMBL" id="AP011123">
    <property type="protein sequence ID" value="BAI01050.1"/>
    <property type="molecule type" value="Genomic_DNA"/>
</dbReference>
<evidence type="ECO:0000256" key="1">
    <source>
        <dbReference type="ARBA" id="ARBA00022847"/>
    </source>
</evidence>
<organism evidence="3 4">
    <name type="scientific">Acetobacter pasteurianus (strain NBRC 105184 / IFO 3283-01)</name>
    <dbReference type="NCBI Taxonomy" id="634452"/>
    <lineage>
        <taxon>Bacteria</taxon>
        <taxon>Pseudomonadati</taxon>
        <taxon>Pseudomonadota</taxon>
        <taxon>Alphaproteobacteria</taxon>
        <taxon>Acetobacterales</taxon>
        <taxon>Acetobacteraceae</taxon>
        <taxon>Acetobacter</taxon>
    </lineage>
</organism>
<evidence type="ECO:0000313" key="3">
    <source>
        <dbReference type="EMBL" id="BAI01050.1"/>
    </source>
</evidence>
<feature type="domain" description="K+ potassium transporter C-terminal" evidence="2">
    <location>
        <begin position="2"/>
        <end position="104"/>
    </location>
</feature>
<dbReference type="BioCyc" id="APAS634452:APA01_RS14990-MONOMER"/>
<proteinExistence type="predicted"/>
<accession>C7JIX3</accession>
<evidence type="ECO:0000259" key="2">
    <source>
        <dbReference type="Pfam" id="PF22776"/>
    </source>
</evidence>
<gene>
    <name evidence="3" type="ordered locus">APA01_42630</name>
</gene>
<reference evidence="3 4" key="1">
    <citation type="journal article" date="2009" name="Nucleic Acids Res.">
        <title>Whole-genome analyses reveal genetic instability of Acetobacter pasteurianus.</title>
        <authorList>
            <person name="Azuma Y."/>
            <person name="Hosoyama A."/>
            <person name="Matsutani M."/>
            <person name="Furuya N."/>
            <person name="Horikawa H."/>
            <person name="Harada T."/>
            <person name="Hirakawa H."/>
            <person name="Kuhara S."/>
            <person name="Matsushita K."/>
            <person name="Fujita N."/>
            <person name="Shirai M."/>
        </authorList>
    </citation>
    <scope>NUCLEOTIDE SEQUENCE [LARGE SCALE GENOMIC DNA]</scope>
    <source>
        <strain evidence="4">NBRC 105184 / IFO 3283-01</strain>
    </source>
</reference>
<dbReference type="HOGENOM" id="CLU_2244018_0_0_5"/>
<geneLocation type="plasmid" evidence="3 4">
    <name>pAPA01-020</name>
</geneLocation>
<dbReference type="GO" id="GO:0015293">
    <property type="term" value="F:symporter activity"/>
    <property type="evidence" value="ECO:0007669"/>
    <property type="project" value="UniProtKB-KW"/>
</dbReference>